<feature type="region of interest" description="Disordered" evidence="1">
    <location>
        <begin position="171"/>
        <end position="231"/>
    </location>
</feature>
<accession>A0A8H7VPU1</accession>
<organism evidence="2 3">
    <name type="scientific">Circinella minor</name>
    <dbReference type="NCBI Taxonomy" id="1195481"/>
    <lineage>
        <taxon>Eukaryota</taxon>
        <taxon>Fungi</taxon>
        <taxon>Fungi incertae sedis</taxon>
        <taxon>Mucoromycota</taxon>
        <taxon>Mucoromycotina</taxon>
        <taxon>Mucoromycetes</taxon>
        <taxon>Mucorales</taxon>
        <taxon>Lichtheimiaceae</taxon>
        <taxon>Circinella</taxon>
    </lineage>
</organism>
<evidence type="ECO:0000256" key="1">
    <source>
        <dbReference type="SAM" id="MobiDB-lite"/>
    </source>
</evidence>
<feature type="compositionally biased region" description="Acidic residues" evidence="1">
    <location>
        <begin position="201"/>
        <end position="211"/>
    </location>
</feature>
<sequence>MNRRDKIHKEDYQLRLTRHMNNLRLQFGLPAIYNEPGLYHTAHTSGSQYRFMAQRQGTAHDIISVQTQVKRNKYESLILQHFPQQLQRNQQTDFDKFSKLCQWSIDNAFDEEERENLTAKTREIILSIHKKLEITENEGDAEQRVMATNWLAKWKPRRTYNYKPDWHYNHQSGGASSSSTPQQANSLGSKRSHDQMKEGEGEGEEREEDSSGESSWESKEEGRERKALHKSYRQDKLADSWKVEDLNMTNICSKYRQDAIKGAKQRKQLSHGRVLNRKHPKKGEPGFIIETIKPFLKHLVNNNVDVLTDWMTYHLKPSGQQSEQITLIPDFVVSSTKSKVQVPGFKDTKVPHNLHSDLVKLGKEMKIGVEKLVNEGVEEPEVVGIVVEGVEMTTYKLDLKYDGQYRMYVLNSCYLSRKMIMTFP</sequence>
<reference evidence="2 3" key="1">
    <citation type="submission" date="2020-12" db="EMBL/GenBank/DDBJ databases">
        <title>Metabolic potential, ecology and presence of endohyphal bacteria is reflected in genomic diversity of Mucoromycotina.</title>
        <authorList>
            <person name="Muszewska A."/>
            <person name="Okrasinska A."/>
            <person name="Steczkiewicz K."/>
            <person name="Drgas O."/>
            <person name="Orlowska M."/>
            <person name="Perlinska-Lenart U."/>
            <person name="Aleksandrzak-Piekarczyk T."/>
            <person name="Szatraj K."/>
            <person name="Zielenkiewicz U."/>
            <person name="Pilsyk S."/>
            <person name="Malc E."/>
            <person name="Mieczkowski P."/>
            <person name="Kruszewska J.S."/>
            <person name="Biernat P."/>
            <person name="Pawlowska J."/>
        </authorList>
    </citation>
    <scope>NUCLEOTIDE SEQUENCE [LARGE SCALE GENOMIC DNA]</scope>
    <source>
        <strain evidence="2 3">CBS 142.35</strain>
    </source>
</reference>
<name>A0A8H7VPU1_9FUNG</name>
<dbReference type="EMBL" id="JAEPRB010000012">
    <property type="protein sequence ID" value="KAG2226897.1"/>
    <property type="molecule type" value="Genomic_DNA"/>
</dbReference>
<evidence type="ECO:0000313" key="3">
    <source>
        <dbReference type="Proteomes" id="UP000646827"/>
    </source>
</evidence>
<evidence type="ECO:0000313" key="2">
    <source>
        <dbReference type="EMBL" id="KAG2226897.1"/>
    </source>
</evidence>
<feature type="compositionally biased region" description="Basic and acidic residues" evidence="1">
    <location>
        <begin position="191"/>
        <end position="200"/>
    </location>
</feature>
<feature type="compositionally biased region" description="Polar residues" evidence="1">
    <location>
        <begin position="171"/>
        <end position="189"/>
    </location>
</feature>
<gene>
    <name evidence="2" type="ORF">INT45_010176</name>
</gene>
<proteinExistence type="predicted"/>
<keyword evidence="3" id="KW-1185">Reference proteome</keyword>
<protein>
    <submittedName>
        <fullName evidence="2">Uncharacterized protein</fullName>
    </submittedName>
</protein>
<comment type="caution">
    <text evidence="2">The sequence shown here is derived from an EMBL/GenBank/DDBJ whole genome shotgun (WGS) entry which is preliminary data.</text>
</comment>
<feature type="compositionally biased region" description="Basic and acidic residues" evidence="1">
    <location>
        <begin position="216"/>
        <end position="225"/>
    </location>
</feature>
<dbReference type="AlphaFoldDB" id="A0A8H7VPU1"/>
<dbReference type="Proteomes" id="UP000646827">
    <property type="component" value="Unassembled WGS sequence"/>
</dbReference>
<dbReference type="OrthoDB" id="2441332at2759"/>